<organism evidence="1">
    <name type="scientific">uncultured Nocardioidaceae bacterium</name>
    <dbReference type="NCBI Taxonomy" id="253824"/>
    <lineage>
        <taxon>Bacteria</taxon>
        <taxon>Bacillati</taxon>
        <taxon>Actinomycetota</taxon>
        <taxon>Actinomycetes</taxon>
        <taxon>Propionibacteriales</taxon>
        <taxon>Nocardioidaceae</taxon>
        <taxon>environmental samples</taxon>
    </lineage>
</organism>
<dbReference type="InterPro" id="IPR036412">
    <property type="entry name" value="HAD-like_sf"/>
</dbReference>
<dbReference type="Gene3D" id="1.10.150.520">
    <property type="match status" value="1"/>
</dbReference>
<dbReference type="SUPFAM" id="SSF56784">
    <property type="entry name" value="HAD-like"/>
    <property type="match status" value="1"/>
</dbReference>
<dbReference type="AlphaFoldDB" id="A0A6J4LCD5"/>
<protein>
    <submittedName>
        <fullName evidence="1">5'-nucleotidase YjjG</fullName>
        <ecNumber evidence="1">3.1.3.5</ecNumber>
    </submittedName>
</protein>
<dbReference type="EC" id="3.1.3.5" evidence="1"/>
<dbReference type="PANTHER" id="PTHR47478:SF1">
    <property type="entry name" value="PYRIMIDINE 5'-NUCLEOTIDASE YJJG"/>
    <property type="match status" value="1"/>
</dbReference>
<sequence>MSDLDDTLVERPPLFRSWAEGFLSEQDADPALLDWVVELDRGGHRPREEFLSTLAERVGYEVAVEEFLLDYNRTLAGSYRLVPDARAVLEEARERGWRLAVVTNGLTDVQSLKLSVSGIADLADAVCISEEVGVSKPDPLIFRTAAERADTTLQGAWMLGDNLDADIAGAAGVGARTVWVKRDYDVLDYRSGVEPDFVASTFPEAVRVVLDES</sequence>
<dbReference type="GO" id="GO:0008253">
    <property type="term" value="F:5'-nucleotidase activity"/>
    <property type="evidence" value="ECO:0007669"/>
    <property type="project" value="UniProtKB-EC"/>
</dbReference>
<dbReference type="InterPro" id="IPR052550">
    <property type="entry name" value="Pyrimidine_5'-ntase_YjjG"/>
</dbReference>
<evidence type="ECO:0000313" key="1">
    <source>
        <dbReference type="EMBL" id="CAA9327980.1"/>
    </source>
</evidence>
<dbReference type="EMBL" id="CADCUJ010000004">
    <property type="protein sequence ID" value="CAA9327980.1"/>
    <property type="molecule type" value="Genomic_DNA"/>
</dbReference>
<accession>A0A6J4LCD5</accession>
<keyword evidence="1" id="KW-0378">Hydrolase</keyword>
<name>A0A6J4LCD5_9ACTN</name>
<dbReference type="InterPro" id="IPR023214">
    <property type="entry name" value="HAD_sf"/>
</dbReference>
<gene>
    <name evidence="1" type="ORF">AVDCRST_MAG72-104</name>
</gene>
<dbReference type="PANTHER" id="PTHR47478">
    <property type="match status" value="1"/>
</dbReference>
<dbReference type="Gene3D" id="3.40.50.1000">
    <property type="entry name" value="HAD superfamily/HAD-like"/>
    <property type="match status" value="1"/>
</dbReference>
<dbReference type="SFLD" id="SFLDG01129">
    <property type="entry name" value="C1.5:_HAD__Beta-PGM__Phosphata"/>
    <property type="match status" value="1"/>
</dbReference>
<dbReference type="PRINTS" id="PR00413">
    <property type="entry name" value="HADHALOGNASE"/>
</dbReference>
<proteinExistence type="predicted"/>
<dbReference type="InterPro" id="IPR006439">
    <property type="entry name" value="HAD-SF_hydro_IA"/>
</dbReference>
<dbReference type="SFLD" id="SFLDS00003">
    <property type="entry name" value="Haloacid_Dehalogenase"/>
    <property type="match status" value="1"/>
</dbReference>
<dbReference type="NCBIfam" id="TIGR01549">
    <property type="entry name" value="HAD-SF-IA-v1"/>
    <property type="match status" value="1"/>
</dbReference>
<dbReference type="Pfam" id="PF00702">
    <property type="entry name" value="Hydrolase"/>
    <property type="match status" value="1"/>
</dbReference>
<reference evidence="1" key="1">
    <citation type="submission" date="2020-02" db="EMBL/GenBank/DDBJ databases">
        <authorList>
            <person name="Meier V. D."/>
        </authorList>
    </citation>
    <scope>NUCLEOTIDE SEQUENCE</scope>
    <source>
        <strain evidence="1">AVDCRST_MAG72</strain>
    </source>
</reference>